<dbReference type="PANTHER" id="PTHR43008:SF4">
    <property type="entry name" value="CHAIN DEHYDROGENASE, PUTATIVE (AFU_ORTHOLOGUE AFUA_4G08710)-RELATED"/>
    <property type="match status" value="1"/>
</dbReference>
<proteinExistence type="inferred from homology"/>
<feature type="non-terminal residue" evidence="4">
    <location>
        <position position="270"/>
    </location>
</feature>
<evidence type="ECO:0000256" key="2">
    <source>
        <dbReference type="ARBA" id="ARBA00022857"/>
    </source>
</evidence>
<evidence type="ECO:0000313" key="4">
    <source>
        <dbReference type="EMBL" id="RFU33155.1"/>
    </source>
</evidence>
<dbReference type="InterPro" id="IPR036291">
    <property type="entry name" value="NAD(P)-bd_dom_sf"/>
</dbReference>
<dbReference type="GO" id="GO:0016616">
    <property type="term" value="F:oxidoreductase activity, acting on the CH-OH group of donors, NAD or NADP as acceptor"/>
    <property type="evidence" value="ECO:0007669"/>
    <property type="project" value="UniProtKB-ARBA"/>
</dbReference>
<accession>A0A3E2HIM3</accession>
<name>A0A3E2HIM3_SCYLI</name>
<organism evidence="4 5">
    <name type="scientific">Scytalidium lignicola</name>
    <name type="common">Hyphomycete</name>
    <dbReference type="NCBI Taxonomy" id="5539"/>
    <lineage>
        <taxon>Eukaryota</taxon>
        <taxon>Fungi</taxon>
        <taxon>Dikarya</taxon>
        <taxon>Ascomycota</taxon>
        <taxon>Pezizomycotina</taxon>
        <taxon>Leotiomycetes</taxon>
        <taxon>Leotiomycetes incertae sedis</taxon>
        <taxon>Scytalidium</taxon>
    </lineage>
</organism>
<comment type="caution">
    <text evidence="4">The sequence shown here is derived from an EMBL/GenBank/DDBJ whole genome shotgun (WGS) entry which is preliminary data.</text>
</comment>
<feature type="non-terminal residue" evidence="4">
    <location>
        <position position="1"/>
    </location>
</feature>
<dbReference type="InterPro" id="IPR020904">
    <property type="entry name" value="Sc_DH/Rdtase_CS"/>
</dbReference>
<keyword evidence="2" id="KW-0521">NADP</keyword>
<dbReference type="GO" id="GO:0050664">
    <property type="term" value="F:oxidoreductase activity, acting on NAD(P)H, oxygen as acceptor"/>
    <property type="evidence" value="ECO:0007669"/>
    <property type="project" value="TreeGrafter"/>
</dbReference>
<reference evidence="4 5" key="1">
    <citation type="submission" date="2018-05" db="EMBL/GenBank/DDBJ databases">
        <title>Draft genome sequence of Scytalidium lignicola DSM 105466, a ubiquitous saprotrophic fungus.</title>
        <authorList>
            <person name="Buettner E."/>
            <person name="Gebauer A.M."/>
            <person name="Hofrichter M."/>
            <person name="Liers C."/>
            <person name="Kellner H."/>
        </authorList>
    </citation>
    <scope>NUCLEOTIDE SEQUENCE [LARGE SCALE GENOMIC DNA]</scope>
    <source>
        <strain evidence="4 5">DSM 105466</strain>
    </source>
</reference>
<evidence type="ECO:0000256" key="3">
    <source>
        <dbReference type="ARBA" id="ARBA00023002"/>
    </source>
</evidence>
<evidence type="ECO:0000313" key="5">
    <source>
        <dbReference type="Proteomes" id="UP000258309"/>
    </source>
</evidence>
<comment type="similarity">
    <text evidence="1">Belongs to the short-chain dehydrogenases/reductases (SDR) family.</text>
</comment>
<dbReference type="STRING" id="5539.A0A3E2HIM3"/>
<dbReference type="Pfam" id="PF13561">
    <property type="entry name" value="adh_short_C2"/>
    <property type="match status" value="1"/>
</dbReference>
<dbReference type="PANTHER" id="PTHR43008">
    <property type="entry name" value="BENZIL REDUCTASE"/>
    <property type="match status" value="1"/>
</dbReference>
<dbReference type="PRINTS" id="PR00081">
    <property type="entry name" value="GDHRDH"/>
</dbReference>
<dbReference type="Proteomes" id="UP000258309">
    <property type="component" value="Unassembled WGS sequence"/>
</dbReference>
<dbReference type="OrthoDB" id="5325318at2759"/>
<dbReference type="Gene3D" id="3.40.50.720">
    <property type="entry name" value="NAD(P)-binding Rossmann-like Domain"/>
    <property type="match status" value="1"/>
</dbReference>
<dbReference type="AlphaFoldDB" id="A0A3E2HIM3"/>
<dbReference type="FunFam" id="3.40.50.720:FF:000084">
    <property type="entry name" value="Short-chain dehydrogenase reductase"/>
    <property type="match status" value="1"/>
</dbReference>
<sequence length="270" mass="29069">MATSSLAPKRTQIFDQFSLKGKVVVITGGSRGLGFNFAHGLAQAGANIACIDIRNQPQEDFSILSSYGGKAKYYKSDVRSYEELKKTIDQIAYDFGSIDGCIPAAGIITDKPFMEHTHTDFSNTIDINVTGVFSTVQLCAGHMIKQGTGGTIVCIASTAAHKAMVPQTITAYVASKWAVRGMVKQIAGELADKKIRCNSISPGTVRTDMLEGIMKQTPGREQLFLDSNMLRRLAQPDELNAAILYLMSDASSYVTGTDFCVDGGILGLFS</sequence>
<dbReference type="EMBL" id="NCSJ02000040">
    <property type="protein sequence ID" value="RFU33155.1"/>
    <property type="molecule type" value="Genomic_DNA"/>
</dbReference>
<evidence type="ECO:0000256" key="1">
    <source>
        <dbReference type="ARBA" id="ARBA00006484"/>
    </source>
</evidence>
<dbReference type="GO" id="GO:0009688">
    <property type="term" value="P:abscisic acid biosynthetic process"/>
    <property type="evidence" value="ECO:0007669"/>
    <property type="project" value="UniProtKB-ARBA"/>
</dbReference>
<protein>
    <submittedName>
        <fullName evidence="4">Uncharacterized protein</fullName>
    </submittedName>
</protein>
<keyword evidence="3" id="KW-0560">Oxidoreductase</keyword>
<dbReference type="SUPFAM" id="SSF51735">
    <property type="entry name" value="NAD(P)-binding Rossmann-fold domains"/>
    <property type="match status" value="1"/>
</dbReference>
<dbReference type="InterPro" id="IPR002347">
    <property type="entry name" value="SDR_fam"/>
</dbReference>
<gene>
    <name evidence="4" type="ORF">B7463_g3189</name>
</gene>
<keyword evidence="5" id="KW-1185">Reference proteome</keyword>
<dbReference type="PROSITE" id="PS00061">
    <property type="entry name" value="ADH_SHORT"/>
    <property type="match status" value="1"/>
</dbReference>